<keyword evidence="3 9" id="KW-1003">Cell membrane</keyword>
<feature type="transmembrane region" description="Helical" evidence="9">
    <location>
        <begin position="380"/>
        <end position="406"/>
    </location>
</feature>
<feature type="transmembrane region" description="Helical" evidence="9">
    <location>
        <begin position="283"/>
        <end position="303"/>
    </location>
</feature>
<feature type="transmembrane region" description="Helical" evidence="9">
    <location>
        <begin position="309"/>
        <end position="330"/>
    </location>
</feature>
<dbReference type="NCBIfam" id="TIGR01129">
    <property type="entry name" value="secD"/>
    <property type="match status" value="1"/>
</dbReference>
<dbReference type="Pfam" id="PF22599">
    <property type="entry name" value="SecDF_P1_head"/>
    <property type="match status" value="1"/>
</dbReference>
<dbReference type="InterPro" id="IPR022813">
    <property type="entry name" value="SecD/SecF_arch_bac"/>
</dbReference>
<dbReference type="SUPFAM" id="SSF82866">
    <property type="entry name" value="Multidrug efflux transporter AcrB transmembrane domain"/>
    <property type="match status" value="2"/>
</dbReference>
<dbReference type="GO" id="GO:0043952">
    <property type="term" value="P:protein transport by the Sec complex"/>
    <property type="evidence" value="ECO:0007669"/>
    <property type="project" value="UniProtKB-UniRule"/>
</dbReference>
<dbReference type="Proteomes" id="UP000824111">
    <property type="component" value="Unassembled WGS sequence"/>
</dbReference>
<keyword evidence="5 9" id="KW-0653">Protein transport</keyword>
<sequence>MKKKSIAILVLMVVIAVALNYVAFFGYNIAGFQYGGIFDPEKGIKKGIDLAGGSVIVFQADAENPTEEEMQTVQTIFETRLYNAGYSEGRASIGEGGQITVEIPAVFDTDSAVELLGSTAQLTFRNADGQVVLDGATDIKDAQYRYGQVSETGSAEAFVELTLNSDSVSKWADATRAAAAAAGTGNNYISIYMDETEISRPSVENEINSDTCIISGNFTAETAQTLANQIKSGALPFKLNVVSQDTIGAELGEQALPNSLLAAGIGIVIIILFMILIYRVPGLLAGLALLIYVGIVSMILGLGRVNLSLSGIAGIVLSIGMAVDANVIIFERMKEELRLGKTIKAAVDAGFSKAFSAILDSNITTIISCVVLYLSGINTIKGFAVTLGLGVIVSMFTAIVITKLLLKQLVRLNIKNRKLFLREKKEQGTAKIINVTKNKVKLLIVPIVIVAAGIVMYFVNSGFNFDIEFMGGIRMQVDIGQTFDNQELSDYLEEQTGITPIIVQKMGTAQTQAIIKTQPIEESKKNDLFNAIKEKYGVEDSALLSVNSASASFGQQVQQKALIYTIIAILCILIYIAFRFEWRSAIMAVISLAINILVMMAVYAMTYTPLNTTFIAAMLTVIGYSINNTIVVFDRIRENMKGFNVKKSTGDVNSLVDRSITESMGRTINTTITTLITIVLLYFLGVQAVKEFAFPLIVGVIIGAFTSIFVASPFWASWKQTEVDAKKQKK</sequence>
<accession>A0A9D1LUN7</accession>
<evidence type="ECO:0000313" key="14">
    <source>
        <dbReference type="EMBL" id="HIU48324.1"/>
    </source>
</evidence>
<keyword evidence="4 9" id="KW-0812">Transmembrane</keyword>
<evidence type="ECO:0000256" key="7">
    <source>
        <dbReference type="ARBA" id="ARBA00023010"/>
    </source>
</evidence>
<proteinExistence type="inferred from homology"/>
<keyword evidence="8 9" id="KW-0472">Membrane</keyword>
<dbReference type="HAMAP" id="MF_01464_B">
    <property type="entry name" value="SecF_B"/>
    <property type="match status" value="1"/>
</dbReference>
<dbReference type="GO" id="GO:0015450">
    <property type="term" value="F:protein-transporting ATPase activity"/>
    <property type="evidence" value="ECO:0007669"/>
    <property type="project" value="InterPro"/>
</dbReference>
<dbReference type="InterPro" id="IPR022646">
    <property type="entry name" value="SecD/SecF_CS"/>
</dbReference>
<reference evidence="14" key="1">
    <citation type="submission" date="2020-10" db="EMBL/GenBank/DDBJ databases">
        <authorList>
            <person name="Gilroy R."/>
        </authorList>
    </citation>
    <scope>NUCLEOTIDE SEQUENCE</scope>
    <source>
        <strain evidence="14">ChiSjej4B22-9803</strain>
    </source>
</reference>
<reference evidence="14" key="2">
    <citation type="journal article" date="2021" name="PeerJ">
        <title>Extensive microbial diversity within the chicken gut microbiome revealed by metagenomics and culture.</title>
        <authorList>
            <person name="Gilroy R."/>
            <person name="Ravi A."/>
            <person name="Getino M."/>
            <person name="Pursley I."/>
            <person name="Horton D.L."/>
            <person name="Alikhan N.F."/>
            <person name="Baker D."/>
            <person name="Gharbi K."/>
            <person name="Hall N."/>
            <person name="Watson M."/>
            <person name="Adriaenssens E.M."/>
            <person name="Foster-Nyarko E."/>
            <person name="Jarju S."/>
            <person name="Secka A."/>
            <person name="Antonio M."/>
            <person name="Oren A."/>
            <person name="Chaudhuri R.R."/>
            <person name="La Ragione R."/>
            <person name="Hildebrand F."/>
            <person name="Pallen M.J."/>
        </authorList>
    </citation>
    <scope>NUCLEOTIDE SEQUENCE</scope>
    <source>
        <strain evidence="14">ChiSjej4B22-9803</strain>
    </source>
</reference>
<dbReference type="InterPro" id="IPR005665">
    <property type="entry name" value="SecF_bac"/>
</dbReference>
<dbReference type="FunFam" id="1.20.1640.10:FF:000004">
    <property type="entry name" value="Protein translocase subunit SecD"/>
    <property type="match status" value="1"/>
</dbReference>
<evidence type="ECO:0000256" key="6">
    <source>
        <dbReference type="ARBA" id="ARBA00022989"/>
    </source>
</evidence>
<feature type="transmembrane region" description="Helical" evidence="9">
    <location>
        <begin position="561"/>
        <end position="578"/>
    </location>
</feature>
<dbReference type="InterPro" id="IPR022645">
    <property type="entry name" value="SecD/SecF_bac"/>
</dbReference>
<dbReference type="InterPro" id="IPR048634">
    <property type="entry name" value="SecD_SecF_C"/>
</dbReference>
<feature type="transmembrane region" description="Helical" evidence="9">
    <location>
        <begin position="692"/>
        <end position="718"/>
    </location>
</feature>
<feature type="transmembrane region" description="Helical" evidence="9">
    <location>
        <begin position="668"/>
        <end position="686"/>
    </location>
</feature>
<feature type="transmembrane region" description="Helical" evidence="9">
    <location>
        <begin position="612"/>
        <end position="633"/>
    </location>
</feature>
<feature type="domain" description="Protein export membrane protein SecD/SecF C-terminal" evidence="11">
    <location>
        <begin position="540"/>
        <end position="720"/>
    </location>
</feature>
<dbReference type="PRINTS" id="PR01755">
    <property type="entry name" value="SECFTRNLCASE"/>
</dbReference>
<dbReference type="GO" id="GO:0006605">
    <property type="term" value="P:protein targeting"/>
    <property type="evidence" value="ECO:0007669"/>
    <property type="project" value="UniProtKB-UniRule"/>
</dbReference>
<feature type="transmembrane region" description="Helical" evidence="9">
    <location>
        <begin position="585"/>
        <end position="606"/>
    </location>
</feature>
<dbReference type="AlphaFoldDB" id="A0A9D1LUN7"/>
<evidence type="ECO:0000259" key="11">
    <source>
        <dbReference type="Pfam" id="PF02355"/>
    </source>
</evidence>
<organism evidence="14 15">
    <name type="scientific">Candidatus Avimonoglobus intestinipullorum</name>
    <dbReference type="NCBI Taxonomy" id="2840699"/>
    <lineage>
        <taxon>Bacteria</taxon>
        <taxon>Bacillati</taxon>
        <taxon>Bacillota</taxon>
        <taxon>Clostridia</taxon>
        <taxon>Eubacteriales</taxon>
        <taxon>Candidatus Avimonoglobus</taxon>
    </lineage>
</organism>
<evidence type="ECO:0000256" key="9">
    <source>
        <dbReference type="HAMAP-Rule" id="MF_01463"/>
    </source>
</evidence>
<dbReference type="HAMAP" id="MF_01463_B">
    <property type="entry name" value="SecD_B"/>
    <property type="match status" value="1"/>
</dbReference>
<dbReference type="PANTHER" id="PTHR30081">
    <property type="entry name" value="PROTEIN-EXPORT MEMBRANE PROTEIN SEC"/>
    <property type="match status" value="1"/>
</dbReference>
<feature type="domain" description="Protein translocase subunit SecDF P1" evidence="12">
    <location>
        <begin position="70"/>
        <end position="128"/>
    </location>
</feature>
<comment type="caution">
    <text evidence="14">The sequence shown here is derived from an EMBL/GenBank/DDBJ whole genome shotgun (WGS) entry which is preliminary data.</text>
</comment>
<dbReference type="GO" id="GO:0065002">
    <property type="term" value="P:intracellular protein transmembrane transport"/>
    <property type="evidence" value="ECO:0007669"/>
    <property type="project" value="UniProtKB-UniRule"/>
</dbReference>
<name>A0A9D1LUN7_9FIRM</name>
<dbReference type="InterPro" id="IPR048631">
    <property type="entry name" value="SecD_1st"/>
</dbReference>
<dbReference type="InterPro" id="IPR055344">
    <property type="entry name" value="SecD_SecF_C_bact"/>
</dbReference>
<dbReference type="Pfam" id="PF21760">
    <property type="entry name" value="SecD_1st"/>
    <property type="match status" value="1"/>
</dbReference>
<dbReference type="GO" id="GO:0005886">
    <property type="term" value="C:plasma membrane"/>
    <property type="evidence" value="ECO:0007669"/>
    <property type="project" value="UniProtKB-SubCell"/>
</dbReference>
<evidence type="ECO:0000256" key="5">
    <source>
        <dbReference type="ARBA" id="ARBA00022927"/>
    </source>
</evidence>
<evidence type="ECO:0000256" key="4">
    <source>
        <dbReference type="ARBA" id="ARBA00022692"/>
    </source>
</evidence>
<evidence type="ECO:0000313" key="15">
    <source>
        <dbReference type="Proteomes" id="UP000824111"/>
    </source>
</evidence>
<dbReference type="Gene3D" id="3.30.70.3220">
    <property type="match status" value="1"/>
</dbReference>
<evidence type="ECO:0000256" key="8">
    <source>
        <dbReference type="ARBA" id="ARBA00023136"/>
    </source>
</evidence>
<feature type="transmembrane region" description="Helical" evidence="9">
    <location>
        <begin position="260"/>
        <end position="278"/>
    </location>
</feature>
<feature type="domain" description="Protein export membrane protein SecD/SecF C-terminal" evidence="11">
    <location>
        <begin position="238"/>
        <end position="409"/>
    </location>
</feature>
<comment type="caution">
    <text evidence="9">Lacks conserved residue(s) required for the propagation of feature annotation.</text>
</comment>
<protein>
    <recommendedName>
        <fullName evidence="9 10">Multifunctional fusion protein</fullName>
    </recommendedName>
    <domain>
        <recommendedName>
            <fullName evidence="9">Protein translocase subunit SecD</fullName>
        </recommendedName>
    </domain>
    <domain>
        <recommendedName>
            <fullName evidence="10">Protein-export membrane protein SecF</fullName>
        </recommendedName>
    </domain>
</protein>
<feature type="transmembrane region" description="Helical" evidence="9">
    <location>
        <begin position="7"/>
        <end position="27"/>
    </location>
</feature>
<dbReference type="InterPro" id="IPR054384">
    <property type="entry name" value="SecDF_P1_head"/>
</dbReference>
<evidence type="ECO:0000259" key="13">
    <source>
        <dbReference type="Pfam" id="PF22599"/>
    </source>
</evidence>
<dbReference type="Gene3D" id="1.20.1640.10">
    <property type="entry name" value="Multidrug efflux transporter AcrB transmembrane domain"/>
    <property type="match status" value="2"/>
</dbReference>
<dbReference type="InterPro" id="IPR005791">
    <property type="entry name" value="SecD"/>
</dbReference>
<gene>
    <name evidence="9 14" type="primary">secD</name>
    <name evidence="10" type="synonym">secF</name>
    <name evidence="14" type="ORF">IAB04_03090</name>
</gene>
<evidence type="ECO:0000256" key="3">
    <source>
        <dbReference type="ARBA" id="ARBA00022475"/>
    </source>
</evidence>
<feature type="domain" description="SecDF P1 head subdomain" evidence="13">
    <location>
        <begin position="130"/>
        <end position="236"/>
    </location>
</feature>
<comment type="subunit">
    <text evidence="9">Forms a complex with SecF. Part of the essential Sec protein translocation apparatus which comprises SecA, SecYEG and auxiliary proteins SecDF. Other proteins may also be involved.</text>
</comment>
<comment type="subunit">
    <text evidence="10">Forms a complex with SecD. Part of the essential Sec protein translocation apparatus which comprises SecA, SecYEG and auxiliary proteins SecDF. Other proteins may also be involved.</text>
</comment>
<dbReference type="Pfam" id="PF07549">
    <property type="entry name" value="Sec_GG"/>
    <property type="match status" value="1"/>
</dbReference>
<dbReference type="NCBIfam" id="TIGR00916">
    <property type="entry name" value="2A0604s01"/>
    <property type="match status" value="2"/>
</dbReference>
<comment type="function">
    <text evidence="9">Part of the Sec protein translocase complex. Interacts with the SecYEG preprotein conducting channel. SecDF uses the proton motive force (PMF) to complete protein translocation after the ATP-dependent function of SecA.</text>
</comment>
<dbReference type="PANTHER" id="PTHR30081:SF1">
    <property type="entry name" value="PROTEIN TRANSLOCASE SUBUNIT SECD"/>
    <property type="match status" value="1"/>
</dbReference>
<comment type="subcellular location">
    <subcellularLocation>
        <location evidence="1 9">Cell membrane</location>
        <topology evidence="1 9">Multi-pass membrane protein</topology>
    </subcellularLocation>
</comment>
<dbReference type="Pfam" id="PF02355">
    <property type="entry name" value="SecD_SecF_C"/>
    <property type="match status" value="2"/>
</dbReference>
<evidence type="ECO:0000259" key="12">
    <source>
        <dbReference type="Pfam" id="PF21760"/>
    </source>
</evidence>
<keyword evidence="6 9" id="KW-1133">Transmembrane helix</keyword>
<keyword evidence="2 9" id="KW-0813">Transport</keyword>
<feature type="transmembrane region" description="Helical" evidence="9">
    <location>
        <begin position="440"/>
        <end position="459"/>
    </location>
</feature>
<feature type="transmembrane region" description="Helical" evidence="9">
    <location>
        <begin position="351"/>
        <end position="374"/>
    </location>
</feature>
<evidence type="ECO:0000256" key="1">
    <source>
        <dbReference type="ARBA" id="ARBA00004651"/>
    </source>
</evidence>
<evidence type="ECO:0000256" key="2">
    <source>
        <dbReference type="ARBA" id="ARBA00022448"/>
    </source>
</evidence>
<comment type="similarity">
    <text evidence="9">Belongs to the SecD/SecF family. SecD subfamily.</text>
</comment>
<dbReference type="EMBL" id="DVND01000081">
    <property type="protein sequence ID" value="HIU48324.1"/>
    <property type="molecule type" value="Genomic_DNA"/>
</dbReference>
<evidence type="ECO:0000256" key="10">
    <source>
        <dbReference type="HAMAP-Rule" id="MF_01464"/>
    </source>
</evidence>
<comment type="similarity">
    <text evidence="10">Belongs to the SecD/SecF family. SecF subfamily.</text>
</comment>
<keyword evidence="7 9" id="KW-0811">Translocation</keyword>
<dbReference type="NCBIfam" id="TIGR00966">
    <property type="entry name" value="transloc_SecF"/>
    <property type="match status" value="1"/>
</dbReference>